<accession>A0A371QUF2</accession>
<organism evidence="1 4">
    <name type="scientific">Pyrobaculum aerophilum</name>
    <dbReference type="NCBI Taxonomy" id="13773"/>
    <lineage>
        <taxon>Archaea</taxon>
        <taxon>Thermoproteota</taxon>
        <taxon>Thermoprotei</taxon>
        <taxon>Thermoproteales</taxon>
        <taxon>Thermoproteaceae</taxon>
        <taxon>Pyrobaculum</taxon>
    </lineage>
</organism>
<dbReference type="Proteomes" id="UP000257123">
    <property type="component" value="Unassembled WGS sequence"/>
</dbReference>
<protein>
    <submittedName>
        <fullName evidence="1">Uncharacterized protein</fullName>
    </submittedName>
</protein>
<evidence type="ECO:0000313" key="3">
    <source>
        <dbReference type="Proteomes" id="UP000256877"/>
    </source>
</evidence>
<evidence type="ECO:0000313" key="2">
    <source>
        <dbReference type="EMBL" id="RFA95702.1"/>
    </source>
</evidence>
<gene>
    <name evidence="1" type="ORF">CGL51_13390</name>
    <name evidence="2" type="ORF">CGL52_12480</name>
</gene>
<proteinExistence type="predicted"/>
<reference evidence="3 4" key="1">
    <citation type="submission" date="2017-07" db="EMBL/GenBank/DDBJ databases">
        <title>Draft genome sequence of aerobic hyperthermophilic archaea, Pyrobaculum aerophilum YKB31 and YKB32.</title>
        <authorList>
            <person name="Mochizuki T."/>
            <person name="Berliner A.J."/>
            <person name="Yoshida-Takashima Y."/>
            <person name="Takaki Y."/>
            <person name="Nunoura T."/>
            <person name="Takai K."/>
        </authorList>
    </citation>
    <scope>NUCLEOTIDE SEQUENCE [LARGE SCALE GENOMIC DNA]</scope>
    <source>
        <strain evidence="1 4">YKB31</strain>
        <strain evidence="2 3">YKB32</strain>
    </source>
</reference>
<name>A0A371QUF2_9CREN</name>
<dbReference type="EMBL" id="NMUE01000068">
    <property type="protein sequence ID" value="RFA93092.1"/>
    <property type="molecule type" value="Genomic_DNA"/>
</dbReference>
<dbReference type="RefSeq" id="WP_116422064.1">
    <property type="nucleotide sequence ID" value="NZ_NMUE01000068.1"/>
</dbReference>
<sequence length="501" mass="54139">MRKLKTTARLVAFAALFVVMLSALLFMTAHQQPKLKEGEASEPPTVGGMATTAVSKEAAPTPPVAAEGSTATPLAEAHAGDGMASARRGSLRVYIEDDLGPINGSVFVLPAAPPNYTMPAVVKPVSVIKGSGTAPKYAVEVIRNWTAHKAHKIGMMLIVINGTDVAITTAAIDPREVARALESGQDYEIKAKVRGKVKGQSQERGQLSFAACPEAEMVKEDEFEGGWIMTPLIRVKNNADVYGTFSISLASVYEKRFSFGFAIQEDIKDLINVNFGIEAYAYSLGGQYAGSDSSTIPPKGGVWAISIYTWGRYEIYRIVYYASDPKGCLILDEDWLYRVYPNSVLTDGNTIVMSVADVTNMPEAVVPGTEAIVYAYYGGTGSSPPYYKIDTINLAGWFYQECPGSIPAPDVGAGMDLGKLIKDYASKVGRIIAERFTKVLEMVGTDVAWTGGTSVFVVLGNVRFDAPRGAQFSVYFYTTQTKVEIPSCGKVDLPFIYAEFR</sequence>
<dbReference type="EMBL" id="NMUF01000052">
    <property type="protein sequence ID" value="RFA95702.1"/>
    <property type="molecule type" value="Genomic_DNA"/>
</dbReference>
<dbReference type="OrthoDB" id="381398at2157"/>
<evidence type="ECO:0000313" key="4">
    <source>
        <dbReference type="Proteomes" id="UP000257123"/>
    </source>
</evidence>
<dbReference type="Proteomes" id="UP000256877">
    <property type="component" value="Unassembled WGS sequence"/>
</dbReference>
<dbReference type="AlphaFoldDB" id="A0A371QUF2"/>
<comment type="caution">
    <text evidence="1">The sequence shown here is derived from an EMBL/GenBank/DDBJ whole genome shotgun (WGS) entry which is preliminary data.</text>
</comment>
<evidence type="ECO:0000313" key="1">
    <source>
        <dbReference type="EMBL" id="RFA93092.1"/>
    </source>
</evidence>